<organism evidence="9 10">
    <name type="scientific">Arxiozyma heterogenica</name>
    <dbReference type="NCBI Taxonomy" id="278026"/>
    <lineage>
        <taxon>Eukaryota</taxon>
        <taxon>Fungi</taxon>
        <taxon>Dikarya</taxon>
        <taxon>Ascomycota</taxon>
        <taxon>Saccharomycotina</taxon>
        <taxon>Saccharomycetes</taxon>
        <taxon>Saccharomycetales</taxon>
        <taxon>Saccharomycetaceae</taxon>
        <taxon>Arxiozyma</taxon>
    </lineage>
</organism>
<dbReference type="EMBL" id="JAWIZZ010000071">
    <property type="protein sequence ID" value="KAK5773646.1"/>
    <property type="molecule type" value="Genomic_DNA"/>
</dbReference>
<evidence type="ECO:0000256" key="6">
    <source>
        <dbReference type="ARBA" id="ARBA00023134"/>
    </source>
</evidence>
<name>A0AAN7VZ58_9SACH</name>
<keyword evidence="10" id="KW-1185">Reference proteome</keyword>
<feature type="domain" description="Adenylate kinase active site lid" evidence="8">
    <location>
        <begin position="129"/>
        <end position="164"/>
    </location>
</feature>
<sequence>MNQLRLLLLGPPGAGKGTQTSKLLAQFPQLKAISSGDILRQHIKNGTRIGTLTAQFIKQGKLVPNELITKLVFKHLSTLNDGWILDGFPRTLIQAQNLSQYLNPLGKDINLVIELDVPESVILSRIEERWVHLQSGRTYNDTYNAPKTPGVDDITGEPLVRRSDDNKLAMQTRIREYKATIAPLRQFYKNKGLLSVISGDSSDEIYPLLLDTVLEVSRAQETQI</sequence>
<dbReference type="Pfam" id="PF00406">
    <property type="entry name" value="ADK"/>
    <property type="match status" value="1"/>
</dbReference>
<keyword evidence="2 7" id="KW-0808">Transferase</keyword>
<evidence type="ECO:0000256" key="4">
    <source>
        <dbReference type="ARBA" id="ARBA00022777"/>
    </source>
</evidence>
<accession>A0AAN7VZ58</accession>
<comment type="domain">
    <text evidence="7">Consists of three domains, a large central CORE domain and two small peripheral domains, NMPbind and LID, which undergo movements during catalysis. The LID domain closes over the site of phosphoryl transfer upon GTP binding. Assembling and dissambling the active center during each catalytic cycle provides an effective means to prevent GTP hydrolysis.</text>
</comment>
<comment type="catalytic activity">
    <reaction evidence="7">
        <text>a ribonucleoside 5'-triphosphate + AMP = a ribonucleoside 5'-diphosphate + ADP</text>
        <dbReference type="Rhea" id="RHEA:13749"/>
        <dbReference type="ChEBI" id="CHEBI:57930"/>
        <dbReference type="ChEBI" id="CHEBI:61557"/>
        <dbReference type="ChEBI" id="CHEBI:456215"/>
        <dbReference type="ChEBI" id="CHEBI:456216"/>
        <dbReference type="EC" id="2.7.4.10"/>
    </reaction>
</comment>
<dbReference type="PRINTS" id="PR00094">
    <property type="entry name" value="ADENYLTKNASE"/>
</dbReference>
<dbReference type="FunFam" id="3.40.50.300:FF:000106">
    <property type="entry name" value="Adenylate kinase mitochondrial"/>
    <property type="match status" value="1"/>
</dbReference>
<feature type="binding site" evidence="7">
    <location>
        <position position="202"/>
    </location>
    <ligand>
        <name>GTP</name>
        <dbReference type="ChEBI" id="CHEBI:37565"/>
    </ligand>
</feature>
<dbReference type="InterPro" id="IPR027417">
    <property type="entry name" value="P-loop_NTPase"/>
</dbReference>
<dbReference type="InterPro" id="IPR033690">
    <property type="entry name" value="Adenylat_kinase_CS"/>
</dbReference>
<keyword evidence="6 7" id="KW-0342">GTP-binding</keyword>
<feature type="binding site" evidence="7">
    <location>
        <position position="129"/>
    </location>
    <ligand>
        <name>GTP</name>
        <dbReference type="ChEBI" id="CHEBI:37565"/>
    </ligand>
</feature>
<evidence type="ECO:0000256" key="2">
    <source>
        <dbReference type="ARBA" id="ARBA00022679"/>
    </source>
</evidence>
<comment type="subcellular location">
    <subcellularLocation>
        <location evidence="1 7">Mitochondrion matrix</location>
    </subcellularLocation>
</comment>
<dbReference type="GO" id="GO:0046033">
    <property type="term" value="P:AMP metabolic process"/>
    <property type="evidence" value="ECO:0007669"/>
    <property type="project" value="UniProtKB-UniRule"/>
</dbReference>
<evidence type="ECO:0000256" key="7">
    <source>
        <dbReference type="HAMAP-Rule" id="MF_03169"/>
    </source>
</evidence>
<dbReference type="GO" id="GO:0006172">
    <property type="term" value="P:ADP biosynthetic process"/>
    <property type="evidence" value="ECO:0007669"/>
    <property type="project" value="UniProtKB-UniRule"/>
</dbReference>
<feature type="binding site" evidence="7">
    <location>
        <position position="35"/>
    </location>
    <ligand>
        <name>AMP</name>
        <dbReference type="ChEBI" id="CHEBI:456215"/>
    </ligand>
</feature>
<dbReference type="GO" id="GO:0005759">
    <property type="term" value="C:mitochondrial matrix"/>
    <property type="evidence" value="ECO:0007669"/>
    <property type="project" value="UniProtKB-SubCell"/>
</dbReference>
<evidence type="ECO:0000259" key="8">
    <source>
        <dbReference type="Pfam" id="PF05191"/>
    </source>
</evidence>
<evidence type="ECO:0000313" key="10">
    <source>
        <dbReference type="Proteomes" id="UP001306508"/>
    </source>
</evidence>
<protein>
    <recommendedName>
        <fullName evidence="7">GTP:AMP phosphotransferase, mitochondrial</fullName>
        <ecNumber evidence="7">2.7.4.10</ecNumber>
    </recommendedName>
    <alternativeName>
        <fullName evidence="7">Adenylate kinase 3</fullName>
        <shortName evidence="7">AK 3</shortName>
    </alternativeName>
</protein>
<dbReference type="InterPro" id="IPR036193">
    <property type="entry name" value="ADK_active_lid_dom_sf"/>
</dbReference>
<dbReference type="AlphaFoldDB" id="A0AAN7VZ58"/>
<comment type="similarity">
    <text evidence="7">Belongs to the adenylate kinase family. AK3 subfamily.</text>
</comment>
<keyword evidence="4 7" id="KW-0418">Kinase</keyword>
<evidence type="ECO:0000256" key="3">
    <source>
        <dbReference type="ARBA" id="ARBA00022741"/>
    </source>
</evidence>
<feature type="region of interest" description="NMPbind" evidence="7">
    <location>
        <begin position="34"/>
        <end position="63"/>
    </location>
</feature>
<dbReference type="GO" id="GO:0046039">
    <property type="term" value="P:GTP metabolic process"/>
    <property type="evidence" value="ECO:0007669"/>
    <property type="project" value="UniProtKB-UniRule"/>
</dbReference>
<dbReference type="InterPro" id="IPR006259">
    <property type="entry name" value="Adenyl_kin_sub"/>
</dbReference>
<dbReference type="GO" id="GO:0005524">
    <property type="term" value="F:ATP binding"/>
    <property type="evidence" value="ECO:0007669"/>
    <property type="project" value="InterPro"/>
</dbReference>
<evidence type="ECO:0000256" key="1">
    <source>
        <dbReference type="ARBA" id="ARBA00004305"/>
    </source>
</evidence>
<dbReference type="GO" id="GO:0005525">
    <property type="term" value="F:GTP binding"/>
    <property type="evidence" value="ECO:0007669"/>
    <property type="project" value="UniProtKB-KW"/>
</dbReference>
<dbReference type="Gene3D" id="3.40.50.300">
    <property type="entry name" value="P-loop containing nucleotide triphosphate hydrolases"/>
    <property type="match status" value="1"/>
</dbReference>
<dbReference type="InterPro" id="IPR000850">
    <property type="entry name" value="Adenylat/UMP-CMP_kin"/>
</dbReference>
<keyword evidence="5 7" id="KW-0496">Mitochondrion</keyword>
<feature type="binding site" evidence="7">
    <location>
        <begin position="13"/>
        <end position="18"/>
    </location>
    <ligand>
        <name>GTP</name>
        <dbReference type="ChEBI" id="CHEBI:37565"/>
    </ligand>
</feature>
<feature type="binding site" evidence="7">
    <location>
        <position position="94"/>
    </location>
    <ligand>
        <name>AMP</name>
        <dbReference type="ChEBI" id="CHEBI:456215"/>
    </ligand>
</feature>
<dbReference type="NCBIfam" id="TIGR01351">
    <property type="entry name" value="adk"/>
    <property type="match status" value="1"/>
</dbReference>
<feature type="binding site" evidence="7">
    <location>
        <position position="40"/>
    </location>
    <ligand>
        <name>AMP</name>
        <dbReference type="ChEBI" id="CHEBI:456215"/>
    </ligand>
</feature>
<dbReference type="Pfam" id="PF05191">
    <property type="entry name" value="ADK_lid"/>
    <property type="match status" value="1"/>
</dbReference>
<dbReference type="EC" id="2.7.4.10" evidence="7"/>
<dbReference type="SUPFAM" id="SSF57774">
    <property type="entry name" value="Microbial and mitochondrial ADK, insert 'zinc finger' domain"/>
    <property type="match status" value="1"/>
</dbReference>
<comment type="caution">
    <text evidence="7">Lacks conserved residue(s) required for the propagation of feature annotation.</text>
</comment>
<feature type="binding site" evidence="7">
    <location>
        <position position="162"/>
    </location>
    <ligand>
        <name>AMP</name>
        <dbReference type="ChEBI" id="CHEBI:456215"/>
    </ligand>
</feature>
<feature type="region of interest" description="LID" evidence="7">
    <location>
        <begin position="128"/>
        <end position="165"/>
    </location>
</feature>
<gene>
    <name evidence="7" type="primary">ADK2</name>
    <name evidence="9" type="ORF">RI543_004954</name>
</gene>
<dbReference type="PROSITE" id="PS00113">
    <property type="entry name" value="ADENYLATE_KINASE"/>
    <property type="match status" value="1"/>
</dbReference>
<keyword evidence="3 7" id="KW-0547">Nucleotide-binding</keyword>
<dbReference type="InterPro" id="IPR007862">
    <property type="entry name" value="Adenylate_kinase_lid-dom"/>
</dbReference>
<comment type="caution">
    <text evidence="9">The sequence shown here is derived from an EMBL/GenBank/DDBJ whole genome shotgun (WGS) entry which is preliminary data.</text>
</comment>
<dbReference type="HAMAP" id="MF_00235">
    <property type="entry name" value="Adenylate_kinase_Adk"/>
    <property type="match status" value="1"/>
</dbReference>
<feature type="binding site" evidence="7">
    <location>
        <position position="173"/>
    </location>
    <ligand>
        <name>AMP</name>
        <dbReference type="ChEBI" id="CHEBI:456215"/>
    </ligand>
</feature>
<dbReference type="SUPFAM" id="SSF52540">
    <property type="entry name" value="P-loop containing nucleoside triphosphate hydrolases"/>
    <property type="match status" value="1"/>
</dbReference>
<dbReference type="CDD" id="cd01428">
    <property type="entry name" value="ADK"/>
    <property type="match status" value="1"/>
</dbReference>
<comment type="function">
    <text evidence="7">Involved in maintaining the homeostasis of cellular nucleotides by catalyzing the interconversion of nucleoside phosphates. Has GTP:AMP phosphotransferase and ITP:AMP phosphotransferase activities.</text>
</comment>
<reference evidence="10" key="1">
    <citation type="submission" date="2023-07" db="EMBL/GenBank/DDBJ databases">
        <title>A draft genome of Kazachstania heterogenica Y-27499.</title>
        <authorList>
            <person name="Donic C."/>
            <person name="Kralova J.S."/>
            <person name="Fidel L."/>
            <person name="Ben-Dor S."/>
            <person name="Jung S."/>
        </authorList>
    </citation>
    <scope>NUCLEOTIDE SEQUENCE [LARGE SCALE GENOMIC DNA]</scope>
    <source>
        <strain evidence="10">Y27499</strain>
    </source>
</reference>
<dbReference type="HAMAP" id="MF_03169">
    <property type="entry name" value="Adenylate_kinase_AK3"/>
    <property type="match status" value="1"/>
</dbReference>
<dbReference type="InterPro" id="IPR028586">
    <property type="entry name" value="AK3/Ak4_mitochondrial"/>
</dbReference>
<dbReference type="PANTHER" id="PTHR23359">
    <property type="entry name" value="NUCLEOTIDE KINASE"/>
    <property type="match status" value="1"/>
</dbReference>
<proteinExistence type="inferred from homology"/>
<dbReference type="Proteomes" id="UP001306508">
    <property type="component" value="Unassembled WGS sequence"/>
</dbReference>
<feature type="binding site" evidence="7">
    <location>
        <begin position="87"/>
        <end position="90"/>
    </location>
    <ligand>
        <name>AMP</name>
        <dbReference type="ChEBI" id="CHEBI:456215"/>
    </ligand>
</feature>
<evidence type="ECO:0000313" key="9">
    <source>
        <dbReference type="EMBL" id="KAK5773646.1"/>
    </source>
</evidence>
<comment type="subunit">
    <text evidence="7">Monomer.</text>
</comment>
<evidence type="ECO:0000256" key="5">
    <source>
        <dbReference type="ARBA" id="ARBA00023128"/>
    </source>
</evidence>
<feature type="binding site" evidence="7">
    <location>
        <begin position="61"/>
        <end position="63"/>
    </location>
    <ligand>
        <name>AMP</name>
        <dbReference type="ChEBI" id="CHEBI:456215"/>
    </ligand>
</feature>
<dbReference type="GO" id="GO:0046899">
    <property type="term" value="F:nucleoside triphosphate adenylate kinase activity"/>
    <property type="evidence" value="ECO:0007669"/>
    <property type="project" value="UniProtKB-UniRule"/>
</dbReference>
<dbReference type="GO" id="GO:0046041">
    <property type="term" value="P:ITP metabolic process"/>
    <property type="evidence" value="ECO:0007669"/>
    <property type="project" value="UniProtKB-UniRule"/>
</dbReference>
<dbReference type="GO" id="GO:0004017">
    <property type="term" value="F:AMP kinase activity"/>
    <property type="evidence" value="ECO:0007669"/>
    <property type="project" value="InterPro"/>
</dbReference>